<dbReference type="GO" id="GO:0046872">
    <property type="term" value="F:metal ion binding"/>
    <property type="evidence" value="ECO:0007669"/>
    <property type="project" value="UniProtKB-KW"/>
</dbReference>
<evidence type="ECO:0000256" key="6">
    <source>
        <dbReference type="ARBA" id="ARBA00049417"/>
    </source>
</evidence>
<dbReference type="SMART" id="SM00471">
    <property type="entry name" value="HDc"/>
    <property type="match status" value="1"/>
</dbReference>
<evidence type="ECO:0000313" key="8">
    <source>
        <dbReference type="EMBL" id="PWJ79281.1"/>
    </source>
</evidence>
<feature type="domain" description="HD" evidence="7">
    <location>
        <begin position="21"/>
        <end position="136"/>
    </location>
</feature>
<evidence type="ECO:0000259" key="7">
    <source>
        <dbReference type="PROSITE" id="PS51831"/>
    </source>
</evidence>
<dbReference type="Gene3D" id="1.10.3210.10">
    <property type="entry name" value="Hypothetical protein af1432"/>
    <property type="match status" value="1"/>
</dbReference>
<dbReference type="PANTHER" id="PTHR35795:SF1">
    <property type="entry name" value="BIS(5'-NUCLEOSYL)-TETRAPHOSPHATASE, SYMMETRICAL"/>
    <property type="match status" value="1"/>
</dbReference>
<keyword evidence="4 8" id="KW-0378">Hydrolase</keyword>
<dbReference type="NCBIfam" id="TIGR00488">
    <property type="entry name" value="bis(5'-nucleosyl)-tetraphosphatase (symmetrical) YqeK"/>
    <property type="match status" value="1"/>
</dbReference>
<dbReference type="Pfam" id="PF01966">
    <property type="entry name" value="HD"/>
    <property type="match status" value="1"/>
</dbReference>
<accession>A0AB73TAS0</accession>
<dbReference type="InterPro" id="IPR006675">
    <property type="entry name" value="HDIG_dom"/>
</dbReference>
<keyword evidence="9" id="KW-1185">Reference proteome</keyword>
<keyword evidence="5" id="KW-0408">Iron</keyword>
<dbReference type="AlphaFoldDB" id="A0AB73TAS0"/>
<dbReference type="SUPFAM" id="SSF109604">
    <property type="entry name" value="HD-domain/PDEase-like"/>
    <property type="match status" value="1"/>
</dbReference>
<evidence type="ECO:0000256" key="1">
    <source>
        <dbReference type="ARBA" id="ARBA00012506"/>
    </source>
</evidence>
<comment type="catalytic activity">
    <reaction evidence="6">
        <text>P(1),P(4)-bis(5'-adenosyl) tetraphosphate + H2O = 2 ADP + 2 H(+)</text>
        <dbReference type="Rhea" id="RHEA:24252"/>
        <dbReference type="ChEBI" id="CHEBI:15377"/>
        <dbReference type="ChEBI" id="CHEBI:15378"/>
        <dbReference type="ChEBI" id="CHEBI:58141"/>
        <dbReference type="ChEBI" id="CHEBI:456216"/>
        <dbReference type="EC" id="3.6.1.41"/>
    </reaction>
</comment>
<evidence type="ECO:0000313" key="9">
    <source>
        <dbReference type="Proteomes" id="UP000245412"/>
    </source>
</evidence>
<gene>
    <name evidence="8" type="ORF">C7383_101662</name>
</gene>
<reference evidence="8 9" key="1">
    <citation type="submission" date="2018-05" db="EMBL/GenBank/DDBJ databases">
        <authorList>
            <person name="Goeker M."/>
            <person name="Huntemann M."/>
            <person name="Clum A."/>
            <person name="Pillay M."/>
            <person name="Palaniappan K."/>
            <person name="Varghese N."/>
            <person name="Mikhailova N."/>
            <person name="Stamatis D."/>
            <person name="Reddy T."/>
            <person name="Daum C."/>
            <person name="Shapiro N."/>
            <person name="Ivanova N."/>
            <person name="Kyrpides N."/>
            <person name="Woyke T."/>
        </authorList>
    </citation>
    <scope>NUCLEOTIDE SEQUENCE [LARGE SCALE GENOMIC DNA]</scope>
    <source>
        <strain evidence="8 9">DSM 26524</strain>
    </source>
</reference>
<dbReference type="PROSITE" id="PS51831">
    <property type="entry name" value="HD"/>
    <property type="match status" value="1"/>
</dbReference>
<name>A0AB73TAS0_9FIRM</name>
<dbReference type="GO" id="GO:0000166">
    <property type="term" value="F:nucleotide binding"/>
    <property type="evidence" value="ECO:0007669"/>
    <property type="project" value="UniProtKB-KW"/>
</dbReference>
<dbReference type="EC" id="3.6.1.41" evidence="1"/>
<evidence type="ECO:0000256" key="2">
    <source>
        <dbReference type="ARBA" id="ARBA00022723"/>
    </source>
</evidence>
<evidence type="ECO:0000256" key="3">
    <source>
        <dbReference type="ARBA" id="ARBA00022741"/>
    </source>
</evidence>
<dbReference type="Proteomes" id="UP000245412">
    <property type="component" value="Unassembled WGS sequence"/>
</dbReference>
<dbReference type="NCBIfam" id="TIGR00277">
    <property type="entry name" value="HDIG"/>
    <property type="match status" value="1"/>
</dbReference>
<organism evidence="8 9">
    <name type="scientific">Murimonas intestini</name>
    <dbReference type="NCBI Taxonomy" id="1337051"/>
    <lineage>
        <taxon>Bacteria</taxon>
        <taxon>Bacillati</taxon>
        <taxon>Bacillota</taxon>
        <taxon>Clostridia</taxon>
        <taxon>Lachnospirales</taxon>
        <taxon>Lachnospiraceae</taxon>
        <taxon>Murimonas</taxon>
    </lineage>
</organism>
<keyword evidence="3" id="KW-0547">Nucleotide-binding</keyword>
<sequence length="195" mass="22535">MSKNNLEVMRKKLKKNLDSYRYHHTLGVMYTAASLAMCYGMDIIQAETAGLLHDCAKCYTDEEQLALCYKYNIEVTEAEQKSPYLLHAKLGAYFASRSYGVSDQEILDAIRYHTTGRPGMTDLEKVIYLADYIEPMRDKASNLKRIRRLAFVSLDEAMYSVLKDTLHYLENSPKSVDPATEEAYEYYAKKLYEKE</sequence>
<dbReference type="CDD" id="cd00077">
    <property type="entry name" value="HDc"/>
    <property type="match status" value="1"/>
</dbReference>
<comment type="caution">
    <text evidence="8">The sequence shown here is derived from an EMBL/GenBank/DDBJ whole genome shotgun (WGS) entry which is preliminary data.</text>
</comment>
<dbReference type="PANTHER" id="PTHR35795">
    <property type="entry name" value="SLR1885 PROTEIN"/>
    <property type="match status" value="1"/>
</dbReference>
<evidence type="ECO:0000256" key="5">
    <source>
        <dbReference type="ARBA" id="ARBA00023004"/>
    </source>
</evidence>
<dbReference type="EMBL" id="QGGY01000001">
    <property type="protein sequence ID" value="PWJ79281.1"/>
    <property type="molecule type" value="Genomic_DNA"/>
</dbReference>
<evidence type="ECO:0000256" key="4">
    <source>
        <dbReference type="ARBA" id="ARBA00022801"/>
    </source>
</evidence>
<proteinExistence type="predicted"/>
<dbReference type="InterPro" id="IPR006674">
    <property type="entry name" value="HD_domain"/>
</dbReference>
<keyword evidence="2" id="KW-0479">Metal-binding</keyword>
<protein>
    <recommendedName>
        <fullName evidence="1">bis(5'-nucleosyl)-tetraphosphatase (symmetrical)</fullName>
        <ecNumber evidence="1">3.6.1.41</ecNumber>
    </recommendedName>
</protein>
<dbReference type="InterPro" id="IPR003607">
    <property type="entry name" value="HD/PDEase_dom"/>
</dbReference>
<dbReference type="RefSeq" id="WP_109624676.1">
    <property type="nucleotide sequence ID" value="NZ_CABJAT010000001.1"/>
</dbReference>
<dbReference type="GO" id="GO:0008803">
    <property type="term" value="F:bis(5'-nucleosyl)-tetraphosphatase (symmetrical) activity"/>
    <property type="evidence" value="ECO:0007669"/>
    <property type="project" value="UniProtKB-EC"/>
</dbReference>
<dbReference type="InterPro" id="IPR005249">
    <property type="entry name" value="YqeK"/>
</dbReference>
<dbReference type="InterPro" id="IPR051094">
    <property type="entry name" value="Diverse_Catalytic_Enzymes"/>
</dbReference>